<feature type="chain" id="PRO_5001703027" description="Mid2 domain-containing protein" evidence="3">
    <location>
        <begin position="24"/>
        <end position="333"/>
    </location>
</feature>
<sequence>MLSSRCQALLVIWLCSLYDQAKCSTVAPYSSLPPDPVYPSNSGTFTWPRGASTGTFTEGSTMNISWTTDFPNVNLWLIIDKAWAAPVSLVSSYSTSWYIWDVKCGQNCSVPFLLRAVNAAGSDDDQQHGGFYSYQFWVKPADDAVKTTTVPFTIVSTKADLAPTISSTSTTSSSSSTIPASSTTTTSSTTATSSSVSENSKPTNDASITKAAASSGVASNTNTTPPGSQSPGTSPTLSIGVGVGAGVGSALLCLGGVFLWRRHTRKRKIQEVHPAPIEMYGQGWQKHCESSSMYPPSRMASPSTSTAPVEAPGWRTDPHELPAQTPRGLGFGR</sequence>
<evidence type="ECO:0008006" key="6">
    <source>
        <dbReference type="Google" id="ProtNLM"/>
    </source>
</evidence>
<feature type="region of interest" description="Disordered" evidence="1">
    <location>
        <begin position="291"/>
        <end position="333"/>
    </location>
</feature>
<gene>
    <name evidence="4" type="ORF">AUEXF2481DRAFT_33408</name>
</gene>
<feature type="compositionally biased region" description="Low complexity" evidence="1">
    <location>
        <begin position="164"/>
        <end position="195"/>
    </location>
</feature>
<dbReference type="OMA" id="EDMCLEG"/>
<proteinExistence type="predicted"/>
<feature type="region of interest" description="Disordered" evidence="1">
    <location>
        <begin position="164"/>
        <end position="235"/>
    </location>
</feature>
<keyword evidence="2" id="KW-0472">Membrane</keyword>
<evidence type="ECO:0000313" key="4">
    <source>
        <dbReference type="EMBL" id="KEQ91089.1"/>
    </source>
</evidence>
<dbReference type="EMBL" id="KL584782">
    <property type="protein sequence ID" value="KEQ91089.1"/>
    <property type="molecule type" value="Genomic_DNA"/>
</dbReference>
<evidence type="ECO:0000256" key="2">
    <source>
        <dbReference type="SAM" id="Phobius"/>
    </source>
</evidence>
<keyword evidence="5" id="KW-1185">Reference proteome</keyword>
<dbReference type="RefSeq" id="XP_013339541.1">
    <property type="nucleotide sequence ID" value="XM_013484087.1"/>
</dbReference>
<dbReference type="InParanoid" id="A0A074Y574"/>
<organism evidence="4 5">
    <name type="scientific">Aureobasidium subglaciale (strain EXF-2481)</name>
    <name type="common">Aureobasidium pullulans var. subglaciale</name>
    <dbReference type="NCBI Taxonomy" id="1043005"/>
    <lineage>
        <taxon>Eukaryota</taxon>
        <taxon>Fungi</taxon>
        <taxon>Dikarya</taxon>
        <taxon>Ascomycota</taxon>
        <taxon>Pezizomycotina</taxon>
        <taxon>Dothideomycetes</taxon>
        <taxon>Dothideomycetidae</taxon>
        <taxon>Dothideales</taxon>
        <taxon>Saccotheciaceae</taxon>
        <taxon>Aureobasidium</taxon>
    </lineage>
</organism>
<protein>
    <recommendedName>
        <fullName evidence="6">Mid2 domain-containing protein</fullName>
    </recommendedName>
</protein>
<dbReference type="Proteomes" id="UP000030641">
    <property type="component" value="Unassembled WGS sequence"/>
</dbReference>
<reference evidence="4 5" key="1">
    <citation type="journal article" date="2014" name="BMC Genomics">
        <title>Genome sequencing of four Aureobasidium pullulans varieties: biotechnological potential, stress tolerance, and description of new species.</title>
        <authorList>
            <person name="Gostin Ar C."/>
            <person name="Ohm R.A."/>
            <person name="Kogej T."/>
            <person name="Sonjak S."/>
            <person name="Turk M."/>
            <person name="Zajc J."/>
            <person name="Zalar P."/>
            <person name="Grube M."/>
            <person name="Sun H."/>
            <person name="Han J."/>
            <person name="Sharma A."/>
            <person name="Chiniquy J."/>
            <person name="Ngan C.Y."/>
            <person name="Lipzen A."/>
            <person name="Barry K."/>
            <person name="Grigoriev I.V."/>
            <person name="Gunde-Cimerman N."/>
        </authorList>
    </citation>
    <scope>NUCLEOTIDE SEQUENCE [LARGE SCALE GENOMIC DNA]</scope>
    <source>
        <strain evidence="4 5">EXF-2481</strain>
    </source>
</reference>
<dbReference type="OrthoDB" id="4491423at2759"/>
<dbReference type="AlphaFoldDB" id="A0A074Y574"/>
<keyword evidence="2" id="KW-0812">Transmembrane</keyword>
<feature type="compositionally biased region" description="Low complexity" evidence="1">
    <location>
        <begin position="219"/>
        <end position="235"/>
    </location>
</feature>
<dbReference type="HOGENOM" id="CLU_1022969_0_0_1"/>
<feature type="compositionally biased region" description="Polar residues" evidence="1">
    <location>
        <begin position="196"/>
        <end position="207"/>
    </location>
</feature>
<dbReference type="STRING" id="1043005.A0A074Y574"/>
<accession>A0A074Y574</accession>
<feature type="compositionally biased region" description="Polar residues" evidence="1">
    <location>
        <begin position="291"/>
        <end position="307"/>
    </location>
</feature>
<keyword evidence="3" id="KW-0732">Signal</keyword>
<dbReference type="GeneID" id="25364849"/>
<feature type="transmembrane region" description="Helical" evidence="2">
    <location>
        <begin position="237"/>
        <end position="260"/>
    </location>
</feature>
<evidence type="ECO:0000256" key="1">
    <source>
        <dbReference type="SAM" id="MobiDB-lite"/>
    </source>
</evidence>
<feature type="signal peptide" evidence="3">
    <location>
        <begin position="1"/>
        <end position="23"/>
    </location>
</feature>
<name>A0A074Y574_AURSE</name>
<evidence type="ECO:0000313" key="5">
    <source>
        <dbReference type="Proteomes" id="UP000030641"/>
    </source>
</evidence>
<keyword evidence="2" id="KW-1133">Transmembrane helix</keyword>
<evidence type="ECO:0000256" key="3">
    <source>
        <dbReference type="SAM" id="SignalP"/>
    </source>
</evidence>